<dbReference type="SUPFAM" id="SSF56112">
    <property type="entry name" value="Protein kinase-like (PK-like)"/>
    <property type="match status" value="1"/>
</dbReference>
<evidence type="ECO:0000256" key="5">
    <source>
        <dbReference type="ARBA" id="ARBA00022777"/>
    </source>
</evidence>
<evidence type="ECO:0000256" key="7">
    <source>
        <dbReference type="ARBA" id="ARBA00047899"/>
    </source>
</evidence>
<keyword evidence="4" id="KW-0547">Nucleotide-binding</keyword>
<dbReference type="EC" id="2.7.11.1" evidence="1"/>
<dbReference type="InterPro" id="IPR011009">
    <property type="entry name" value="Kinase-like_dom_sf"/>
</dbReference>
<comment type="catalytic activity">
    <reaction evidence="8">
        <text>L-seryl-[protein] + ATP = O-phospho-L-seryl-[protein] + ADP + H(+)</text>
        <dbReference type="Rhea" id="RHEA:17989"/>
        <dbReference type="Rhea" id="RHEA-COMP:9863"/>
        <dbReference type="Rhea" id="RHEA-COMP:11604"/>
        <dbReference type="ChEBI" id="CHEBI:15378"/>
        <dbReference type="ChEBI" id="CHEBI:29999"/>
        <dbReference type="ChEBI" id="CHEBI:30616"/>
        <dbReference type="ChEBI" id="CHEBI:83421"/>
        <dbReference type="ChEBI" id="CHEBI:456216"/>
        <dbReference type="EC" id="2.7.11.1"/>
    </reaction>
</comment>
<name>A0A1S8WIF3_OPIVI</name>
<evidence type="ECO:0000256" key="8">
    <source>
        <dbReference type="ARBA" id="ARBA00048679"/>
    </source>
</evidence>
<dbReference type="Pfam" id="PF00069">
    <property type="entry name" value="Pkinase"/>
    <property type="match status" value="1"/>
</dbReference>
<dbReference type="PANTHER" id="PTHR22983">
    <property type="entry name" value="PROTEIN KINASE RELATED"/>
    <property type="match status" value="1"/>
</dbReference>
<evidence type="ECO:0000256" key="3">
    <source>
        <dbReference type="ARBA" id="ARBA00022679"/>
    </source>
</evidence>
<keyword evidence="5 10" id="KW-0418">Kinase</keyword>
<dbReference type="InterPro" id="IPR000719">
    <property type="entry name" value="Prot_kinase_dom"/>
</dbReference>
<dbReference type="GO" id="GO:0007224">
    <property type="term" value="P:smoothened signaling pathway"/>
    <property type="evidence" value="ECO:0007669"/>
    <property type="project" value="TreeGrafter"/>
</dbReference>
<accession>A0A1S8WIF3</accession>
<dbReference type="Proteomes" id="UP000243686">
    <property type="component" value="Unassembled WGS sequence"/>
</dbReference>
<keyword evidence="2" id="KW-0723">Serine/threonine-protein kinase</keyword>
<protein>
    <recommendedName>
        <fullName evidence="1">non-specific serine/threonine protein kinase</fullName>
        <ecNumber evidence="1">2.7.11.1</ecNumber>
    </recommendedName>
</protein>
<evidence type="ECO:0000313" key="11">
    <source>
        <dbReference type="Proteomes" id="UP000243686"/>
    </source>
</evidence>
<evidence type="ECO:0000256" key="4">
    <source>
        <dbReference type="ARBA" id="ARBA00022741"/>
    </source>
</evidence>
<keyword evidence="11" id="KW-1185">Reference proteome</keyword>
<evidence type="ECO:0000313" key="10">
    <source>
        <dbReference type="EMBL" id="OON14211.1"/>
    </source>
</evidence>
<comment type="catalytic activity">
    <reaction evidence="7">
        <text>L-threonyl-[protein] + ATP = O-phospho-L-threonyl-[protein] + ADP + H(+)</text>
        <dbReference type="Rhea" id="RHEA:46608"/>
        <dbReference type="Rhea" id="RHEA-COMP:11060"/>
        <dbReference type="Rhea" id="RHEA-COMP:11605"/>
        <dbReference type="ChEBI" id="CHEBI:15378"/>
        <dbReference type="ChEBI" id="CHEBI:30013"/>
        <dbReference type="ChEBI" id="CHEBI:30616"/>
        <dbReference type="ChEBI" id="CHEBI:61977"/>
        <dbReference type="ChEBI" id="CHEBI:456216"/>
        <dbReference type="EC" id="2.7.11.1"/>
    </reaction>
</comment>
<dbReference type="Gene3D" id="3.30.200.20">
    <property type="entry name" value="Phosphorylase Kinase, domain 1"/>
    <property type="match status" value="1"/>
</dbReference>
<dbReference type="PROSITE" id="PS00108">
    <property type="entry name" value="PROTEIN_KINASE_ST"/>
    <property type="match status" value="1"/>
</dbReference>
<dbReference type="PANTHER" id="PTHR22983:SF6">
    <property type="entry name" value="SERINE_THREONINE-PROTEIN KINASE 36"/>
    <property type="match status" value="1"/>
</dbReference>
<gene>
    <name evidence="10" type="ORF">X801_10000</name>
</gene>
<dbReference type="InterPro" id="IPR008271">
    <property type="entry name" value="Ser/Thr_kinase_AS"/>
</dbReference>
<evidence type="ECO:0000256" key="6">
    <source>
        <dbReference type="ARBA" id="ARBA00022840"/>
    </source>
</evidence>
<evidence type="ECO:0000256" key="2">
    <source>
        <dbReference type="ARBA" id="ARBA00022527"/>
    </source>
</evidence>
<evidence type="ECO:0000259" key="9">
    <source>
        <dbReference type="PROSITE" id="PS50011"/>
    </source>
</evidence>
<dbReference type="GO" id="GO:0005737">
    <property type="term" value="C:cytoplasm"/>
    <property type="evidence" value="ECO:0007669"/>
    <property type="project" value="UniProtKB-ARBA"/>
</dbReference>
<feature type="non-terminal residue" evidence="10">
    <location>
        <position position="221"/>
    </location>
</feature>
<sequence length="221" mass="25300">MGLERYTVLECIGEGSFGRVYRGRIKETGHVVAITDYAEGDLFQVIEDDGKLPEEIVRSIACQLVSALYYLHAHRILHRDMKPQNILLGQEGVVKLCDFGFARVMNLNAMVLTSIKGTPLYMAPELVQEQPYDHTADLWFVSCLLKALGCILYELFVGTPPFYTNSIFQLVKLITKTSIHWPPDMSHEFRDFLSRLLQKDVRKRLQWPDLLDHPFVADGIE</sequence>
<reference evidence="10 11" key="1">
    <citation type="submission" date="2015-03" db="EMBL/GenBank/DDBJ databases">
        <title>Draft genome of the nematode, Opisthorchis viverrini.</title>
        <authorList>
            <person name="Mitreva M."/>
        </authorList>
    </citation>
    <scope>NUCLEOTIDE SEQUENCE [LARGE SCALE GENOMIC DNA]</scope>
    <source>
        <strain evidence="10">Khon Kaen</strain>
    </source>
</reference>
<dbReference type="PIRSF" id="PIRSF000654">
    <property type="entry name" value="Integrin-linked_kinase"/>
    <property type="match status" value="1"/>
</dbReference>
<proteinExistence type="predicted"/>
<feature type="domain" description="Protein kinase" evidence="9">
    <location>
        <begin position="1"/>
        <end position="216"/>
    </location>
</feature>
<dbReference type="AlphaFoldDB" id="A0A1S8WIF3"/>
<keyword evidence="6" id="KW-0067">ATP-binding</keyword>
<dbReference type="Gene3D" id="1.10.510.10">
    <property type="entry name" value="Transferase(Phosphotransferase) domain 1"/>
    <property type="match status" value="1"/>
</dbReference>
<dbReference type="EMBL" id="KV906803">
    <property type="protein sequence ID" value="OON14211.1"/>
    <property type="molecule type" value="Genomic_DNA"/>
</dbReference>
<dbReference type="SMART" id="SM00220">
    <property type="entry name" value="S_TKc"/>
    <property type="match status" value="1"/>
</dbReference>
<dbReference type="GO" id="GO:0004674">
    <property type="term" value="F:protein serine/threonine kinase activity"/>
    <property type="evidence" value="ECO:0007669"/>
    <property type="project" value="UniProtKB-KW"/>
</dbReference>
<keyword evidence="3" id="KW-0808">Transferase</keyword>
<organism evidence="10 11">
    <name type="scientific">Opisthorchis viverrini</name>
    <name type="common">Southeast Asian liver fluke</name>
    <dbReference type="NCBI Taxonomy" id="6198"/>
    <lineage>
        <taxon>Eukaryota</taxon>
        <taxon>Metazoa</taxon>
        <taxon>Spiralia</taxon>
        <taxon>Lophotrochozoa</taxon>
        <taxon>Platyhelminthes</taxon>
        <taxon>Trematoda</taxon>
        <taxon>Digenea</taxon>
        <taxon>Opisthorchiida</taxon>
        <taxon>Opisthorchiata</taxon>
        <taxon>Opisthorchiidae</taxon>
        <taxon>Opisthorchis</taxon>
    </lineage>
</organism>
<dbReference type="GO" id="GO:0005524">
    <property type="term" value="F:ATP binding"/>
    <property type="evidence" value="ECO:0007669"/>
    <property type="project" value="UniProtKB-KW"/>
</dbReference>
<dbReference type="PROSITE" id="PS50011">
    <property type="entry name" value="PROTEIN_KINASE_DOM"/>
    <property type="match status" value="1"/>
</dbReference>
<evidence type="ECO:0000256" key="1">
    <source>
        <dbReference type="ARBA" id="ARBA00012513"/>
    </source>
</evidence>